<evidence type="ECO:0000313" key="2">
    <source>
        <dbReference type="EMBL" id="MYN01394.1"/>
    </source>
</evidence>
<keyword evidence="3" id="KW-1185">Reference proteome</keyword>
<keyword evidence="1" id="KW-1133">Transmembrane helix</keyword>
<keyword evidence="1" id="KW-0472">Membrane</keyword>
<evidence type="ECO:0000313" key="3">
    <source>
        <dbReference type="Proteomes" id="UP000448575"/>
    </source>
</evidence>
<gene>
    <name evidence="2" type="ORF">GTP41_04690</name>
</gene>
<sequence length="95" mass="9865">MAIPRQLACVGLGTGALLLIPLAAMQFTDEVRWTLVDFILAGALLAGMGACYVLLASRMHDRAQKAVLAIVLGIGLLAVWMELAVGVFGTPLAGS</sequence>
<feature type="transmembrane region" description="Helical" evidence="1">
    <location>
        <begin position="67"/>
        <end position="89"/>
    </location>
</feature>
<evidence type="ECO:0000256" key="1">
    <source>
        <dbReference type="SAM" id="Phobius"/>
    </source>
</evidence>
<protein>
    <submittedName>
        <fullName evidence="2">Uncharacterized protein</fullName>
    </submittedName>
</protein>
<keyword evidence="1" id="KW-0812">Transmembrane</keyword>
<accession>A0A6N9HD08</accession>
<dbReference type="Proteomes" id="UP000448575">
    <property type="component" value="Unassembled WGS sequence"/>
</dbReference>
<proteinExistence type="predicted"/>
<organism evidence="2 3">
    <name type="scientific">Pseudoduganella guangdongensis</name>
    <dbReference type="NCBI Taxonomy" id="2692179"/>
    <lineage>
        <taxon>Bacteria</taxon>
        <taxon>Pseudomonadati</taxon>
        <taxon>Pseudomonadota</taxon>
        <taxon>Betaproteobacteria</taxon>
        <taxon>Burkholderiales</taxon>
        <taxon>Oxalobacteraceae</taxon>
        <taxon>Telluria group</taxon>
        <taxon>Pseudoduganella</taxon>
    </lineage>
</organism>
<dbReference type="RefSeq" id="WP_161024419.1">
    <property type="nucleotide sequence ID" value="NZ_WWCJ01000003.1"/>
</dbReference>
<dbReference type="EMBL" id="WWCJ01000003">
    <property type="protein sequence ID" value="MYN01394.1"/>
    <property type="molecule type" value="Genomic_DNA"/>
</dbReference>
<reference evidence="2 3" key="1">
    <citation type="submission" date="2019-12" db="EMBL/GenBank/DDBJ databases">
        <title>Novel species isolated from a subtropical stream in China.</title>
        <authorList>
            <person name="Lu H."/>
        </authorList>
    </citation>
    <scope>NUCLEOTIDE SEQUENCE [LARGE SCALE GENOMIC DNA]</scope>
    <source>
        <strain evidence="2 3">DS3</strain>
    </source>
</reference>
<dbReference type="AlphaFoldDB" id="A0A6N9HD08"/>
<comment type="caution">
    <text evidence="2">The sequence shown here is derived from an EMBL/GenBank/DDBJ whole genome shotgun (WGS) entry which is preliminary data.</text>
</comment>
<feature type="transmembrane region" description="Helical" evidence="1">
    <location>
        <begin position="35"/>
        <end position="55"/>
    </location>
</feature>
<name>A0A6N9HD08_9BURK</name>